<dbReference type="AlphaFoldDB" id="A0A7J7NG46"/>
<evidence type="ECO:0000313" key="1">
    <source>
        <dbReference type="EMBL" id="KAF6166023.1"/>
    </source>
</evidence>
<dbReference type="EMBL" id="JACGCM010000816">
    <property type="protein sequence ID" value="KAF6166023.1"/>
    <property type="molecule type" value="Genomic_DNA"/>
</dbReference>
<reference evidence="1 2" key="1">
    <citation type="journal article" date="2020" name="IScience">
        <title>Genome Sequencing of the Endangered Kingdonia uniflora (Circaeasteraceae, Ranunculales) Reveals Potential Mechanisms of Evolutionary Specialization.</title>
        <authorList>
            <person name="Sun Y."/>
            <person name="Deng T."/>
            <person name="Zhang A."/>
            <person name="Moore M.J."/>
            <person name="Landis J.B."/>
            <person name="Lin N."/>
            <person name="Zhang H."/>
            <person name="Zhang X."/>
            <person name="Huang J."/>
            <person name="Zhang X."/>
            <person name="Sun H."/>
            <person name="Wang H."/>
        </authorList>
    </citation>
    <scope>NUCLEOTIDE SEQUENCE [LARGE SCALE GENOMIC DNA]</scope>
    <source>
        <strain evidence="1">TB1705</strain>
        <tissue evidence="1">Leaf</tissue>
    </source>
</reference>
<organism evidence="1 2">
    <name type="scientific">Kingdonia uniflora</name>
    <dbReference type="NCBI Taxonomy" id="39325"/>
    <lineage>
        <taxon>Eukaryota</taxon>
        <taxon>Viridiplantae</taxon>
        <taxon>Streptophyta</taxon>
        <taxon>Embryophyta</taxon>
        <taxon>Tracheophyta</taxon>
        <taxon>Spermatophyta</taxon>
        <taxon>Magnoliopsida</taxon>
        <taxon>Ranunculales</taxon>
        <taxon>Circaeasteraceae</taxon>
        <taxon>Kingdonia</taxon>
    </lineage>
</organism>
<accession>A0A7J7NG46</accession>
<keyword evidence="2" id="KW-1185">Reference proteome</keyword>
<sequence length="62" mass="7269">MPQYRASSKNVQLTSNNEKHVVLILHNLCPQKLGILYKLFGHIRTHKIHTLFSPYQILELKD</sequence>
<protein>
    <submittedName>
        <fullName evidence="1">Uncharacterized protein</fullName>
    </submittedName>
</protein>
<comment type="caution">
    <text evidence="1">The sequence shown here is derived from an EMBL/GenBank/DDBJ whole genome shotgun (WGS) entry which is preliminary data.</text>
</comment>
<evidence type="ECO:0000313" key="2">
    <source>
        <dbReference type="Proteomes" id="UP000541444"/>
    </source>
</evidence>
<feature type="non-terminal residue" evidence="1">
    <location>
        <position position="62"/>
    </location>
</feature>
<name>A0A7J7NG46_9MAGN</name>
<dbReference type="Proteomes" id="UP000541444">
    <property type="component" value="Unassembled WGS sequence"/>
</dbReference>
<gene>
    <name evidence="1" type="ORF">GIB67_012920</name>
</gene>
<proteinExistence type="predicted"/>